<reference evidence="2" key="1">
    <citation type="submission" date="2021-06" db="EMBL/GenBank/DDBJ databases">
        <title>Comparative genomics, transcriptomics and evolutionary studies reveal genomic signatures of adaptation to plant cell wall in hemibiotrophic fungi.</title>
        <authorList>
            <consortium name="DOE Joint Genome Institute"/>
            <person name="Baroncelli R."/>
            <person name="Diaz J.F."/>
            <person name="Benocci T."/>
            <person name="Peng M."/>
            <person name="Battaglia E."/>
            <person name="Haridas S."/>
            <person name="Andreopoulos W."/>
            <person name="Labutti K."/>
            <person name="Pangilinan J."/>
            <person name="Floch G.L."/>
            <person name="Makela M.R."/>
            <person name="Henrissat B."/>
            <person name="Grigoriev I.V."/>
            <person name="Crouch J.A."/>
            <person name="De Vries R.P."/>
            <person name="Sukno S.A."/>
            <person name="Thon M.R."/>
        </authorList>
    </citation>
    <scope>NUCLEOTIDE SEQUENCE</scope>
    <source>
        <strain evidence="2">MAFF235873</strain>
    </source>
</reference>
<gene>
    <name evidence="2" type="ORF">LX32DRAFT_647103</name>
</gene>
<feature type="signal peptide" evidence="1">
    <location>
        <begin position="1"/>
        <end position="18"/>
    </location>
</feature>
<sequence>MLITKTLAVVILAAAAEACSNYHQCRCTMEDGSINNTATGAALTYLNTKGFNIVYNYPATQDNNGTLWIKRYLNIINGDWVPLDNCKVREACTKVGATGNDSWCEH</sequence>
<keyword evidence="3" id="KW-1185">Reference proteome</keyword>
<proteinExistence type="predicted"/>
<name>A0AAD9H3B4_9PEZI</name>
<dbReference type="AlphaFoldDB" id="A0AAD9H3B4"/>
<organism evidence="2 3">
    <name type="scientific">Colletotrichum zoysiae</name>
    <dbReference type="NCBI Taxonomy" id="1216348"/>
    <lineage>
        <taxon>Eukaryota</taxon>
        <taxon>Fungi</taxon>
        <taxon>Dikarya</taxon>
        <taxon>Ascomycota</taxon>
        <taxon>Pezizomycotina</taxon>
        <taxon>Sordariomycetes</taxon>
        <taxon>Hypocreomycetidae</taxon>
        <taxon>Glomerellales</taxon>
        <taxon>Glomerellaceae</taxon>
        <taxon>Colletotrichum</taxon>
        <taxon>Colletotrichum graminicola species complex</taxon>
    </lineage>
</organism>
<evidence type="ECO:0000313" key="3">
    <source>
        <dbReference type="Proteomes" id="UP001232148"/>
    </source>
</evidence>
<dbReference type="EMBL" id="MU843178">
    <property type="protein sequence ID" value="KAK2020749.1"/>
    <property type="molecule type" value="Genomic_DNA"/>
</dbReference>
<evidence type="ECO:0000313" key="2">
    <source>
        <dbReference type="EMBL" id="KAK2020749.1"/>
    </source>
</evidence>
<feature type="chain" id="PRO_5041953792" evidence="1">
    <location>
        <begin position="19"/>
        <end position="106"/>
    </location>
</feature>
<protein>
    <submittedName>
        <fullName evidence="2">Uncharacterized protein</fullName>
    </submittedName>
</protein>
<keyword evidence="1" id="KW-0732">Signal</keyword>
<comment type="caution">
    <text evidence="2">The sequence shown here is derived from an EMBL/GenBank/DDBJ whole genome shotgun (WGS) entry which is preliminary data.</text>
</comment>
<accession>A0AAD9H3B4</accession>
<evidence type="ECO:0000256" key="1">
    <source>
        <dbReference type="SAM" id="SignalP"/>
    </source>
</evidence>
<dbReference type="Proteomes" id="UP001232148">
    <property type="component" value="Unassembled WGS sequence"/>
</dbReference>